<dbReference type="Proteomes" id="UP000618986">
    <property type="component" value="Unassembled WGS sequence"/>
</dbReference>
<evidence type="ECO:0000313" key="2">
    <source>
        <dbReference type="EMBL" id="MBB5110381.1"/>
    </source>
</evidence>
<feature type="compositionally biased region" description="Basic residues" evidence="1">
    <location>
        <begin position="18"/>
        <end position="29"/>
    </location>
</feature>
<reference evidence="2 3" key="1">
    <citation type="submission" date="2020-08" db="EMBL/GenBank/DDBJ databases">
        <title>Sequencing the genomes of 1000 actinobacteria strains.</title>
        <authorList>
            <person name="Klenk H.-P."/>
        </authorList>
    </citation>
    <scope>NUCLEOTIDE SEQUENCE [LARGE SCALE GENOMIC DNA]</scope>
    <source>
        <strain evidence="2 3">DSM 43036</strain>
    </source>
</reference>
<accession>A0ABR6M4S2</accession>
<evidence type="ECO:0000256" key="1">
    <source>
        <dbReference type="SAM" id="MobiDB-lite"/>
    </source>
</evidence>
<gene>
    <name evidence="2" type="ORF">FHU28_000220</name>
</gene>
<keyword evidence="3" id="KW-1185">Reference proteome</keyword>
<organism evidence="2 3">
    <name type="scientific">Micromonospora echinospora</name>
    <name type="common">Micromonospora purpurea</name>
    <dbReference type="NCBI Taxonomy" id="1877"/>
    <lineage>
        <taxon>Bacteria</taxon>
        <taxon>Bacillati</taxon>
        <taxon>Actinomycetota</taxon>
        <taxon>Actinomycetes</taxon>
        <taxon>Micromonosporales</taxon>
        <taxon>Micromonosporaceae</taxon>
        <taxon>Micromonospora</taxon>
    </lineage>
</organism>
<evidence type="ECO:0000313" key="3">
    <source>
        <dbReference type="Proteomes" id="UP000618986"/>
    </source>
</evidence>
<dbReference type="EMBL" id="JACHJC010000001">
    <property type="protein sequence ID" value="MBB5110381.1"/>
    <property type="molecule type" value="Genomic_DNA"/>
</dbReference>
<protein>
    <submittedName>
        <fullName evidence="2">Uncharacterized protein</fullName>
    </submittedName>
</protein>
<name>A0ABR6M4S2_MICEC</name>
<sequence length="29" mass="3413">MASSHAYPMTSPDVRLGALRRRRSRDRLR</sequence>
<comment type="caution">
    <text evidence="2">The sequence shown here is derived from an EMBL/GenBank/DDBJ whole genome shotgun (WGS) entry which is preliminary data.</text>
</comment>
<feature type="region of interest" description="Disordered" evidence="1">
    <location>
        <begin position="1"/>
        <end position="29"/>
    </location>
</feature>
<proteinExistence type="predicted"/>